<dbReference type="GO" id="GO:0015833">
    <property type="term" value="P:peptide transport"/>
    <property type="evidence" value="ECO:0007669"/>
    <property type="project" value="InterPro"/>
</dbReference>
<dbReference type="GO" id="GO:0005524">
    <property type="term" value="F:ATP binding"/>
    <property type="evidence" value="ECO:0007669"/>
    <property type="project" value="UniProtKB-KW"/>
</dbReference>
<dbReference type="PROSITE" id="PS50893">
    <property type="entry name" value="ABC_TRANSPORTER_2"/>
    <property type="match status" value="1"/>
</dbReference>
<dbReference type="EMBL" id="PDNZ01000006">
    <property type="protein sequence ID" value="PWW81643.1"/>
    <property type="molecule type" value="Genomic_DNA"/>
</dbReference>
<keyword evidence="2" id="KW-0813">Transport</keyword>
<dbReference type="InterPro" id="IPR050319">
    <property type="entry name" value="ABC_transp_ATP-bind"/>
</dbReference>
<dbReference type="PANTHER" id="PTHR43776:SF7">
    <property type="entry name" value="D,D-DIPEPTIDE TRANSPORT ATP-BINDING PROTEIN DDPF-RELATED"/>
    <property type="match status" value="1"/>
</dbReference>
<keyword evidence="7" id="KW-1185">Reference proteome</keyword>
<evidence type="ECO:0000313" key="6">
    <source>
        <dbReference type="EMBL" id="PWW81643.1"/>
    </source>
</evidence>
<evidence type="ECO:0000313" key="7">
    <source>
        <dbReference type="Proteomes" id="UP000246278"/>
    </source>
</evidence>
<dbReference type="InterPro" id="IPR013563">
    <property type="entry name" value="Oligopep_ABC_C"/>
</dbReference>
<gene>
    <name evidence="6" type="ORF">CR164_09560</name>
</gene>
<dbReference type="GO" id="GO:0055085">
    <property type="term" value="P:transmembrane transport"/>
    <property type="evidence" value="ECO:0007669"/>
    <property type="project" value="UniProtKB-ARBA"/>
</dbReference>
<dbReference type="InterPro" id="IPR003439">
    <property type="entry name" value="ABC_transporter-like_ATP-bd"/>
</dbReference>
<accession>A0A317T4R6</accession>
<dbReference type="Proteomes" id="UP000246278">
    <property type="component" value="Unassembled WGS sequence"/>
</dbReference>
<dbReference type="Gene3D" id="3.40.50.300">
    <property type="entry name" value="P-loop containing nucleotide triphosphate hydrolases"/>
    <property type="match status" value="1"/>
</dbReference>
<dbReference type="Pfam" id="PF00005">
    <property type="entry name" value="ABC_tran"/>
    <property type="match status" value="1"/>
</dbReference>
<dbReference type="FunFam" id="3.40.50.300:FF:000016">
    <property type="entry name" value="Oligopeptide ABC transporter ATP-binding component"/>
    <property type="match status" value="1"/>
</dbReference>
<evidence type="ECO:0000259" key="5">
    <source>
        <dbReference type="PROSITE" id="PS50893"/>
    </source>
</evidence>
<evidence type="ECO:0000256" key="4">
    <source>
        <dbReference type="ARBA" id="ARBA00022840"/>
    </source>
</evidence>
<dbReference type="GO" id="GO:0016887">
    <property type="term" value="F:ATP hydrolysis activity"/>
    <property type="evidence" value="ECO:0007669"/>
    <property type="project" value="InterPro"/>
</dbReference>
<comment type="similarity">
    <text evidence="1">Belongs to the ABC transporter superfamily.</text>
</comment>
<dbReference type="SUPFAM" id="SSF52540">
    <property type="entry name" value="P-loop containing nucleoside triphosphate hydrolases"/>
    <property type="match status" value="1"/>
</dbReference>
<dbReference type="OrthoDB" id="1115710at2"/>
<dbReference type="NCBIfam" id="TIGR01727">
    <property type="entry name" value="oligo_HPY"/>
    <property type="match status" value="1"/>
</dbReference>
<evidence type="ECO:0000256" key="3">
    <source>
        <dbReference type="ARBA" id="ARBA00022741"/>
    </source>
</evidence>
<protein>
    <submittedName>
        <fullName evidence="6">Oligopeptide ABC transporter ATP-binding protein</fullName>
    </submittedName>
</protein>
<dbReference type="Pfam" id="PF08352">
    <property type="entry name" value="oligo_HPY"/>
    <property type="match status" value="1"/>
</dbReference>
<dbReference type="InterPro" id="IPR017871">
    <property type="entry name" value="ABC_transporter-like_CS"/>
</dbReference>
<evidence type="ECO:0000256" key="1">
    <source>
        <dbReference type="ARBA" id="ARBA00005417"/>
    </source>
</evidence>
<dbReference type="CDD" id="cd03257">
    <property type="entry name" value="ABC_NikE_OppD_transporters"/>
    <property type="match status" value="1"/>
</dbReference>
<comment type="caution">
    <text evidence="6">The sequence shown here is derived from an EMBL/GenBank/DDBJ whole genome shotgun (WGS) entry which is preliminary data.</text>
</comment>
<evidence type="ECO:0000256" key="2">
    <source>
        <dbReference type="ARBA" id="ARBA00022448"/>
    </source>
</evidence>
<sequence>MGKGDLLLKVRDLEVAFSSRKGGKKAVVKAVNGVSFDVRKGETLGLVGESGCGKTTLGRALLRLTPVPVKGEIWYDGEAIDTIGNRDFRSLRSQMQMIFQDPFSSLNPRMTIGQMLNEVLSVHKVVPRKDAKKKIYELLDIVGLSNDYFNRYPHEFSGGQRQRIGIARALAVNPKVIICDEPVSALDVSIQSQIINLLKDLQTEFGLTYLFIAHDLSVVEYISDRVAVMYLGKIVEVADSDELYRNPKHPYTKALMSAIPLPELSRKKERILLKGDLPGPLDMPSGCSFHPRCPEVMERCRSVEPMLKPLCDDGRHQVSCLLYE</sequence>
<keyword evidence="3" id="KW-0547">Nucleotide-binding</keyword>
<dbReference type="PANTHER" id="PTHR43776">
    <property type="entry name" value="TRANSPORT ATP-BINDING PROTEIN"/>
    <property type="match status" value="1"/>
</dbReference>
<name>A0A317T4R6_9CHLB</name>
<dbReference type="SMART" id="SM00382">
    <property type="entry name" value="AAA"/>
    <property type="match status" value="1"/>
</dbReference>
<dbReference type="PROSITE" id="PS00211">
    <property type="entry name" value="ABC_TRANSPORTER_1"/>
    <property type="match status" value="1"/>
</dbReference>
<organism evidence="6 7">
    <name type="scientific">Prosthecochloris marina</name>
    <dbReference type="NCBI Taxonomy" id="2017681"/>
    <lineage>
        <taxon>Bacteria</taxon>
        <taxon>Pseudomonadati</taxon>
        <taxon>Chlorobiota</taxon>
        <taxon>Chlorobiia</taxon>
        <taxon>Chlorobiales</taxon>
        <taxon>Chlorobiaceae</taxon>
        <taxon>Prosthecochloris</taxon>
    </lineage>
</organism>
<proteinExistence type="inferred from homology"/>
<keyword evidence="4 6" id="KW-0067">ATP-binding</keyword>
<feature type="domain" description="ABC transporter" evidence="5">
    <location>
        <begin position="10"/>
        <end position="256"/>
    </location>
</feature>
<dbReference type="InterPro" id="IPR027417">
    <property type="entry name" value="P-loop_NTPase"/>
</dbReference>
<dbReference type="InterPro" id="IPR003593">
    <property type="entry name" value="AAA+_ATPase"/>
</dbReference>
<reference evidence="7" key="1">
    <citation type="submission" date="2017-10" db="EMBL/GenBank/DDBJ databases">
        <authorList>
            <person name="Gaisin V.A."/>
            <person name="Rysina M.S."/>
            <person name="Grouzdev D.S."/>
        </authorList>
    </citation>
    <scope>NUCLEOTIDE SEQUENCE [LARGE SCALE GENOMIC DNA]</scope>
    <source>
        <strain evidence="7">V1</strain>
    </source>
</reference>
<dbReference type="RefSeq" id="WP_110023762.1">
    <property type="nucleotide sequence ID" value="NZ_PDNZ01000006.1"/>
</dbReference>
<dbReference type="AlphaFoldDB" id="A0A317T4R6"/>